<evidence type="ECO:0000313" key="4">
    <source>
        <dbReference type="Proteomes" id="UP000256708"/>
    </source>
</evidence>
<dbReference type="Proteomes" id="UP000256708">
    <property type="component" value="Unassembled WGS sequence"/>
</dbReference>
<dbReference type="OrthoDB" id="9800184at2"/>
<evidence type="ECO:0000259" key="2">
    <source>
        <dbReference type="Pfam" id="PF04030"/>
    </source>
</evidence>
<gene>
    <name evidence="3" type="ORF">DXT99_26030</name>
</gene>
<protein>
    <recommendedName>
        <fullName evidence="2">D-arabinono-1,4-lactone oxidase C-terminal domain-containing protein</fullName>
    </recommendedName>
</protein>
<organism evidence="3 4">
    <name type="scientific">Pontibacter diazotrophicus</name>
    <dbReference type="NCBI Taxonomy" id="1400979"/>
    <lineage>
        <taxon>Bacteria</taxon>
        <taxon>Pseudomonadati</taxon>
        <taxon>Bacteroidota</taxon>
        <taxon>Cytophagia</taxon>
        <taxon>Cytophagales</taxon>
        <taxon>Hymenobacteraceae</taxon>
        <taxon>Pontibacter</taxon>
    </lineage>
</organism>
<dbReference type="Pfam" id="PF04030">
    <property type="entry name" value="ALO"/>
    <property type="match status" value="1"/>
</dbReference>
<dbReference type="Gene3D" id="1.10.45.10">
    <property type="entry name" value="Vanillyl-alcohol Oxidase, Chain A, domain 4"/>
    <property type="match status" value="1"/>
</dbReference>
<reference evidence="4" key="1">
    <citation type="submission" date="2018-08" db="EMBL/GenBank/DDBJ databases">
        <authorList>
            <person name="Liu Z.-W."/>
            <person name="Du Z.-J."/>
        </authorList>
    </citation>
    <scope>NUCLEOTIDE SEQUENCE [LARGE SCALE GENOMIC DNA]</scope>
    <source>
        <strain evidence="4">H4X</strain>
    </source>
</reference>
<dbReference type="InterPro" id="IPR016171">
    <property type="entry name" value="Vanillyl_alc_oxidase_C-sub2"/>
</dbReference>
<keyword evidence="1" id="KW-0560">Oxidoreductase</keyword>
<sequence length="115" mass="13990">MRKRIREKHRQHVGWRVFYRTVAADDAFLSPFYKRDSVTIALLQNNELEYESYFKDMEPIFRAYGGRPHWGKKHYLGAEDLRPLYPEWDRFMEIRKEMDPNGIFLNDYLKEILGT</sequence>
<dbReference type="PANTHER" id="PTHR43762:SF1">
    <property type="entry name" value="D-ARABINONO-1,4-LACTONE OXIDASE"/>
    <property type="match status" value="1"/>
</dbReference>
<evidence type="ECO:0000256" key="1">
    <source>
        <dbReference type="ARBA" id="ARBA00023002"/>
    </source>
</evidence>
<proteinExistence type="predicted"/>
<dbReference type="AlphaFoldDB" id="A0A3D8L0I1"/>
<name>A0A3D8L0I1_9BACT</name>
<dbReference type="Gene3D" id="3.30.70.2520">
    <property type="match status" value="1"/>
</dbReference>
<dbReference type="InterPro" id="IPR007173">
    <property type="entry name" value="ALO_C"/>
</dbReference>
<keyword evidence="4" id="KW-1185">Reference proteome</keyword>
<dbReference type="InterPro" id="IPR010031">
    <property type="entry name" value="FAD_lactone_oxidase-like"/>
</dbReference>
<feature type="domain" description="D-arabinono-1,4-lactone oxidase C-terminal" evidence="2">
    <location>
        <begin position="8"/>
        <end position="111"/>
    </location>
</feature>
<dbReference type="EMBL" id="QRGR01000053">
    <property type="protein sequence ID" value="RDV10727.1"/>
    <property type="molecule type" value="Genomic_DNA"/>
</dbReference>
<comment type="caution">
    <text evidence="3">The sequence shown here is derived from an EMBL/GenBank/DDBJ whole genome shotgun (WGS) entry which is preliminary data.</text>
</comment>
<evidence type="ECO:0000313" key="3">
    <source>
        <dbReference type="EMBL" id="RDV10727.1"/>
    </source>
</evidence>
<accession>A0A3D8L0I1</accession>
<dbReference type="GO" id="GO:0003885">
    <property type="term" value="F:D-arabinono-1,4-lactone oxidase activity"/>
    <property type="evidence" value="ECO:0007669"/>
    <property type="project" value="InterPro"/>
</dbReference>
<dbReference type="PANTHER" id="PTHR43762">
    <property type="entry name" value="L-GULONOLACTONE OXIDASE"/>
    <property type="match status" value="1"/>
</dbReference>
<dbReference type="GO" id="GO:0016020">
    <property type="term" value="C:membrane"/>
    <property type="evidence" value="ECO:0007669"/>
    <property type="project" value="InterPro"/>
</dbReference>